<accession>A0A8H4INI7</accession>
<evidence type="ECO:0000256" key="3">
    <source>
        <dbReference type="ARBA" id="ARBA00022840"/>
    </source>
</evidence>
<gene>
    <name evidence="6" type="ORF">GTA08_BOTSDO08180</name>
</gene>
<feature type="region of interest" description="Disordered" evidence="4">
    <location>
        <begin position="143"/>
        <end position="174"/>
    </location>
</feature>
<comment type="caution">
    <text evidence="6">The sequence shown here is derived from an EMBL/GenBank/DDBJ whole genome shotgun (WGS) entry which is preliminary data.</text>
</comment>
<dbReference type="GO" id="GO:0006281">
    <property type="term" value="P:DNA repair"/>
    <property type="evidence" value="ECO:0007669"/>
    <property type="project" value="TreeGrafter"/>
</dbReference>
<dbReference type="GO" id="GO:0005634">
    <property type="term" value="C:nucleus"/>
    <property type="evidence" value="ECO:0007669"/>
    <property type="project" value="TreeGrafter"/>
</dbReference>
<dbReference type="SMART" id="SM00490">
    <property type="entry name" value="HELICc"/>
    <property type="match status" value="1"/>
</dbReference>
<feature type="compositionally biased region" description="Basic and acidic residues" evidence="4">
    <location>
        <begin position="28"/>
        <end position="47"/>
    </location>
</feature>
<keyword evidence="7" id="KW-1185">Reference proteome</keyword>
<keyword evidence="2" id="KW-0378">Hydrolase</keyword>
<dbReference type="OrthoDB" id="3910678at2759"/>
<evidence type="ECO:0000313" key="6">
    <source>
        <dbReference type="EMBL" id="KAF4304805.1"/>
    </source>
</evidence>
<dbReference type="GO" id="GO:0008094">
    <property type="term" value="F:ATP-dependent activity, acting on DNA"/>
    <property type="evidence" value="ECO:0007669"/>
    <property type="project" value="TreeGrafter"/>
</dbReference>
<feature type="domain" description="Helicase C-terminal" evidence="5">
    <location>
        <begin position="391"/>
        <end position="477"/>
    </location>
</feature>
<dbReference type="Gene3D" id="3.40.50.10810">
    <property type="entry name" value="Tandem AAA-ATPase domain"/>
    <property type="match status" value="1"/>
</dbReference>
<dbReference type="InterPro" id="IPR049730">
    <property type="entry name" value="SNF2/RAD54-like_C"/>
</dbReference>
<reference evidence="6" key="1">
    <citation type="submission" date="2020-04" db="EMBL/GenBank/DDBJ databases">
        <title>Genome Assembly and Annotation of Botryosphaeria dothidea sdau 11-99, a Latent Pathogen of Apple Fruit Ring Rot in China.</title>
        <authorList>
            <person name="Yu C."/>
            <person name="Diao Y."/>
            <person name="Lu Q."/>
            <person name="Zhao J."/>
            <person name="Cui S."/>
            <person name="Peng C."/>
            <person name="He B."/>
            <person name="Liu H."/>
        </authorList>
    </citation>
    <scope>NUCLEOTIDE SEQUENCE [LARGE SCALE GENOMIC DNA]</scope>
    <source>
        <strain evidence="6">Sdau11-99</strain>
    </source>
</reference>
<dbReference type="Pfam" id="PF00271">
    <property type="entry name" value="Helicase_C"/>
    <property type="match status" value="1"/>
</dbReference>
<keyword evidence="1" id="KW-0547">Nucleotide-binding</keyword>
<dbReference type="PANTHER" id="PTHR45626:SF22">
    <property type="entry name" value="DNA REPAIR PROTEIN RAD5"/>
    <property type="match status" value="1"/>
</dbReference>
<dbReference type="GO" id="GO:0005524">
    <property type="term" value="F:ATP binding"/>
    <property type="evidence" value="ECO:0007669"/>
    <property type="project" value="UniProtKB-KW"/>
</dbReference>
<sequence>MSHERDYISNSIVILASYASFHLRSTHWESGAERKRKREASPERDTDGPEDGPDEENEGNEEPELEESEAAKLRSHFENRFGVVICDESHKLKSFLTRTHLSIKLLKARCLWFLSATPAITRAADFRGHLALFWDILASKPEPAESDSDKGMQDASPAASQVMEVDQEEDREKPTMLSDDDYSAAFETLKEPMIRHIFDIDFSKYSRSLDSARFRWFSTQGTMTLETASKVLPLVFRLTTLRRVKGRKMQAPDGETLSILAQRKPIRSVKRDDEEDQGIRDVVVHRWLNHIALNPALDQFRTKGLRENGEHSGAPGPEFAAWYEHPDGGAAFFQRQTCSDPMVPLYRDRFSHALYQATYSPKLQWLAGKLKEVCLDARRKLIIFSHWPLNQWMVELFLSTLGSSFLSYRSQFLQSERDTTVEAFNDPLHENMVLVIGSRVGSSSINLQFSCSEMVILDGVDSGDWWIQMGGRLHRIGATRPQTVYIPTLLESFDVDLQRKNAAKMYSQLAGRAELEVTE</sequence>
<dbReference type="EMBL" id="WWBZ02000051">
    <property type="protein sequence ID" value="KAF4304805.1"/>
    <property type="molecule type" value="Genomic_DNA"/>
</dbReference>
<feature type="compositionally biased region" description="Acidic residues" evidence="4">
    <location>
        <begin position="48"/>
        <end position="68"/>
    </location>
</feature>
<dbReference type="AlphaFoldDB" id="A0A8H4INI7"/>
<organism evidence="6 7">
    <name type="scientific">Botryosphaeria dothidea</name>
    <dbReference type="NCBI Taxonomy" id="55169"/>
    <lineage>
        <taxon>Eukaryota</taxon>
        <taxon>Fungi</taxon>
        <taxon>Dikarya</taxon>
        <taxon>Ascomycota</taxon>
        <taxon>Pezizomycotina</taxon>
        <taxon>Dothideomycetes</taxon>
        <taxon>Dothideomycetes incertae sedis</taxon>
        <taxon>Botryosphaeriales</taxon>
        <taxon>Botryosphaeriaceae</taxon>
        <taxon>Botryosphaeria</taxon>
    </lineage>
</organism>
<protein>
    <recommendedName>
        <fullName evidence="5">Helicase C-terminal domain-containing protein</fullName>
    </recommendedName>
</protein>
<dbReference type="InterPro" id="IPR001650">
    <property type="entry name" value="Helicase_C-like"/>
</dbReference>
<evidence type="ECO:0000259" key="5">
    <source>
        <dbReference type="SMART" id="SM00490"/>
    </source>
</evidence>
<dbReference type="SUPFAM" id="SSF52540">
    <property type="entry name" value="P-loop containing nucleoside triphosphate hydrolases"/>
    <property type="match status" value="1"/>
</dbReference>
<keyword evidence="3" id="KW-0067">ATP-binding</keyword>
<dbReference type="Gene3D" id="3.40.50.300">
    <property type="entry name" value="P-loop containing nucleotide triphosphate hydrolases"/>
    <property type="match status" value="1"/>
</dbReference>
<dbReference type="Proteomes" id="UP000572817">
    <property type="component" value="Unassembled WGS sequence"/>
</dbReference>
<name>A0A8H4INI7_9PEZI</name>
<dbReference type="InterPro" id="IPR038718">
    <property type="entry name" value="SNF2-like_sf"/>
</dbReference>
<evidence type="ECO:0000256" key="4">
    <source>
        <dbReference type="SAM" id="MobiDB-lite"/>
    </source>
</evidence>
<dbReference type="PANTHER" id="PTHR45626">
    <property type="entry name" value="TRANSCRIPTION TERMINATION FACTOR 2-RELATED"/>
    <property type="match status" value="1"/>
</dbReference>
<dbReference type="InterPro" id="IPR027417">
    <property type="entry name" value="P-loop_NTPase"/>
</dbReference>
<dbReference type="GO" id="GO:0016787">
    <property type="term" value="F:hydrolase activity"/>
    <property type="evidence" value="ECO:0007669"/>
    <property type="project" value="UniProtKB-KW"/>
</dbReference>
<evidence type="ECO:0000256" key="2">
    <source>
        <dbReference type="ARBA" id="ARBA00022801"/>
    </source>
</evidence>
<proteinExistence type="predicted"/>
<evidence type="ECO:0000256" key="1">
    <source>
        <dbReference type="ARBA" id="ARBA00022741"/>
    </source>
</evidence>
<dbReference type="InterPro" id="IPR050628">
    <property type="entry name" value="SNF2_RAD54_helicase_TF"/>
</dbReference>
<feature type="region of interest" description="Disordered" evidence="4">
    <location>
        <begin position="28"/>
        <end position="69"/>
    </location>
</feature>
<dbReference type="CDD" id="cd18793">
    <property type="entry name" value="SF2_C_SNF"/>
    <property type="match status" value="1"/>
</dbReference>
<evidence type="ECO:0000313" key="7">
    <source>
        <dbReference type="Proteomes" id="UP000572817"/>
    </source>
</evidence>